<dbReference type="AlphaFoldDB" id="A0AAN8XCK1"/>
<organism evidence="1 2">
    <name type="scientific">Halocaridina rubra</name>
    <name type="common">Hawaiian red shrimp</name>
    <dbReference type="NCBI Taxonomy" id="373956"/>
    <lineage>
        <taxon>Eukaryota</taxon>
        <taxon>Metazoa</taxon>
        <taxon>Ecdysozoa</taxon>
        <taxon>Arthropoda</taxon>
        <taxon>Crustacea</taxon>
        <taxon>Multicrustacea</taxon>
        <taxon>Malacostraca</taxon>
        <taxon>Eumalacostraca</taxon>
        <taxon>Eucarida</taxon>
        <taxon>Decapoda</taxon>
        <taxon>Pleocyemata</taxon>
        <taxon>Caridea</taxon>
        <taxon>Atyoidea</taxon>
        <taxon>Atyidae</taxon>
        <taxon>Halocaridina</taxon>
    </lineage>
</organism>
<evidence type="ECO:0000313" key="2">
    <source>
        <dbReference type="Proteomes" id="UP001381693"/>
    </source>
</evidence>
<proteinExistence type="predicted"/>
<gene>
    <name evidence="1" type="ORF">SK128_013014</name>
</gene>
<dbReference type="Proteomes" id="UP001381693">
    <property type="component" value="Unassembled WGS sequence"/>
</dbReference>
<evidence type="ECO:0000313" key="1">
    <source>
        <dbReference type="EMBL" id="KAK7077938.1"/>
    </source>
</evidence>
<feature type="non-terminal residue" evidence="1">
    <location>
        <position position="91"/>
    </location>
</feature>
<protein>
    <submittedName>
        <fullName evidence="1">Uncharacterized protein</fullName>
    </submittedName>
</protein>
<dbReference type="EMBL" id="JAXCGZ010008123">
    <property type="protein sequence ID" value="KAK7077938.1"/>
    <property type="molecule type" value="Genomic_DNA"/>
</dbReference>
<name>A0AAN8XCK1_HALRR</name>
<sequence length="91" mass="9827">MWIGQQVDVYANELRHLAGLAGFEGEGLNNILSLAFINGPHAKNTTLQQMPGVIKLEMSDIIARARILCSNQSNPDVVAVVVQRGATARVD</sequence>
<reference evidence="1 2" key="1">
    <citation type="submission" date="2023-11" db="EMBL/GenBank/DDBJ databases">
        <title>Halocaridina rubra genome assembly.</title>
        <authorList>
            <person name="Smith C."/>
        </authorList>
    </citation>
    <scope>NUCLEOTIDE SEQUENCE [LARGE SCALE GENOMIC DNA]</scope>
    <source>
        <strain evidence="1">EP-1</strain>
        <tissue evidence="1">Whole</tissue>
    </source>
</reference>
<accession>A0AAN8XCK1</accession>
<keyword evidence="2" id="KW-1185">Reference proteome</keyword>
<comment type="caution">
    <text evidence="1">The sequence shown here is derived from an EMBL/GenBank/DDBJ whole genome shotgun (WGS) entry which is preliminary data.</text>
</comment>